<evidence type="ECO:0000313" key="3">
    <source>
        <dbReference type="EMBL" id="KAK8738002.1"/>
    </source>
</evidence>
<dbReference type="EMBL" id="JARKIK010000041">
    <property type="protein sequence ID" value="KAK8738003.1"/>
    <property type="molecule type" value="Genomic_DNA"/>
</dbReference>
<keyword evidence="1" id="KW-0472">Membrane</keyword>
<reference evidence="3" key="2">
    <citation type="submission" date="2024-01" db="EMBL/GenBank/DDBJ databases">
        <authorList>
            <person name="He J."/>
            <person name="Wang M."/>
            <person name="Zheng J."/>
            <person name="Liu Z."/>
        </authorList>
    </citation>
    <scope>NUCLEOTIDE SEQUENCE</scope>
    <source>
        <strain evidence="3">ZL_2023a</strain>
        <tissue evidence="3">Muscle</tissue>
    </source>
</reference>
<accession>A0AAW0X0V9</accession>
<evidence type="ECO:0000313" key="4">
    <source>
        <dbReference type="Proteomes" id="UP001445076"/>
    </source>
</evidence>
<sequence length="321" mass="36414">MRGLCIPASTIFIVILYTARTRTMTTDDSTRILNWAPLRLKSPYLTFMNKFYNPSWRTRHPITKEEEALRYLQLPRGVPFSTVCGACFARSHISANLTVSVTGHEYRSVPKTYNNNRKTKYHVGYLECLMTYMITAPIEKDGTITCTLNRGKQTIIETISFAVVDASVDEAPKELEIQDPQKEISLSCPLPHEMPSSRNPLVHVWHEDSEVFPSVSSLTPEMRPTMSIRRSKNTRNIICSVYNIGKLSKVYQTRYQVIGSHSRAKQEYHISYDPNQGDVEEFTPTRKLSNSVVGIITAAAVLCTLLTVLAICRFVTAARRK</sequence>
<keyword evidence="4" id="KW-1185">Reference proteome</keyword>
<feature type="transmembrane region" description="Helical" evidence="1">
    <location>
        <begin position="292"/>
        <end position="315"/>
    </location>
</feature>
<gene>
    <name evidence="3" type="ORF">OTU49_004340</name>
</gene>
<dbReference type="Proteomes" id="UP001445076">
    <property type="component" value="Unassembled WGS sequence"/>
</dbReference>
<comment type="caution">
    <text evidence="3">The sequence shown here is derived from an EMBL/GenBank/DDBJ whole genome shotgun (WGS) entry which is preliminary data.</text>
</comment>
<name>A0AAW0X0V9_CHEQU</name>
<evidence type="ECO:0008006" key="5">
    <source>
        <dbReference type="Google" id="ProtNLM"/>
    </source>
</evidence>
<dbReference type="EMBL" id="JARKIK010000041">
    <property type="protein sequence ID" value="KAK8738002.1"/>
    <property type="molecule type" value="Genomic_DNA"/>
</dbReference>
<evidence type="ECO:0000256" key="1">
    <source>
        <dbReference type="SAM" id="Phobius"/>
    </source>
</evidence>
<organism evidence="3 4">
    <name type="scientific">Cherax quadricarinatus</name>
    <name type="common">Australian red claw crayfish</name>
    <dbReference type="NCBI Taxonomy" id="27406"/>
    <lineage>
        <taxon>Eukaryota</taxon>
        <taxon>Metazoa</taxon>
        <taxon>Ecdysozoa</taxon>
        <taxon>Arthropoda</taxon>
        <taxon>Crustacea</taxon>
        <taxon>Multicrustacea</taxon>
        <taxon>Malacostraca</taxon>
        <taxon>Eumalacostraca</taxon>
        <taxon>Eucarida</taxon>
        <taxon>Decapoda</taxon>
        <taxon>Pleocyemata</taxon>
        <taxon>Astacidea</taxon>
        <taxon>Parastacoidea</taxon>
        <taxon>Parastacidae</taxon>
        <taxon>Cherax</taxon>
    </lineage>
</organism>
<keyword evidence="1" id="KW-0812">Transmembrane</keyword>
<keyword evidence="2" id="KW-0732">Signal</keyword>
<evidence type="ECO:0000256" key="2">
    <source>
        <dbReference type="SAM" id="SignalP"/>
    </source>
</evidence>
<dbReference type="AlphaFoldDB" id="A0AAW0X0V9"/>
<feature type="signal peptide" evidence="2">
    <location>
        <begin position="1"/>
        <end position="21"/>
    </location>
</feature>
<reference evidence="3 4" key="1">
    <citation type="journal article" date="2024" name="BMC Genomics">
        <title>Genome assembly of redclaw crayfish (Cherax quadricarinatus) provides insights into its immune adaptation and hypoxia tolerance.</title>
        <authorList>
            <person name="Liu Z."/>
            <person name="Zheng J."/>
            <person name="Li H."/>
            <person name="Fang K."/>
            <person name="Wang S."/>
            <person name="He J."/>
            <person name="Zhou D."/>
            <person name="Weng S."/>
            <person name="Chi M."/>
            <person name="Gu Z."/>
            <person name="He J."/>
            <person name="Li F."/>
            <person name="Wang M."/>
        </authorList>
    </citation>
    <scope>NUCLEOTIDE SEQUENCE [LARGE SCALE GENOMIC DNA]</scope>
    <source>
        <strain evidence="3">ZL_2023a</strain>
    </source>
</reference>
<proteinExistence type="predicted"/>
<keyword evidence="1" id="KW-1133">Transmembrane helix</keyword>
<protein>
    <recommendedName>
        <fullName evidence="5">Ig-like domain-containing protein</fullName>
    </recommendedName>
</protein>
<feature type="chain" id="PRO_5044717391" description="Ig-like domain-containing protein" evidence="2">
    <location>
        <begin position="22"/>
        <end position="321"/>
    </location>
</feature>